<dbReference type="Proteomes" id="UP000287651">
    <property type="component" value="Unassembled WGS sequence"/>
</dbReference>
<dbReference type="EMBL" id="AMZH03012409">
    <property type="protein sequence ID" value="RRT51070.1"/>
    <property type="molecule type" value="Genomic_DNA"/>
</dbReference>
<organism evidence="2 3">
    <name type="scientific">Ensete ventricosum</name>
    <name type="common">Abyssinian banana</name>
    <name type="synonym">Musa ensete</name>
    <dbReference type="NCBI Taxonomy" id="4639"/>
    <lineage>
        <taxon>Eukaryota</taxon>
        <taxon>Viridiplantae</taxon>
        <taxon>Streptophyta</taxon>
        <taxon>Embryophyta</taxon>
        <taxon>Tracheophyta</taxon>
        <taxon>Spermatophyta</taxon>
        <taxon>Magnoliopsida</taxon>
        <taxon>Liliopsida</taxon>
        <taxon>Zingiberales</taxon>
        <taxon>Musaceae</taxon>
        <taxon>Ensete</taxon>
    </lineage>
</organism>
<reference evidence="2 3" key="1">
    <citation type="journal article" date="2014" name="Agronomy (Basel)">
        <title>A Draft Genome Sequence for Ensete ventricosum, the Drought-Tolerant Tree Against Hunger.</title>
        <authorList>
            <person name="Harrison J."/>
            <person name="Moore K.A."/>
            <person name="Paszkiewicz K."/>
            <person name="Jones T."/>
            <person name="Grant M."/>
            <person name="Ambacheew D."/>
            <person name="Muzemil S."/>
            <person name="Studholme D.J."/>
        </authorList>
    </citation>
    <scope>NUCLEOTIDE SEQUENCE [LARGE SCALE GENOMIC DNA]</scope>
</reference>
<name>A0A426YHD3_ENSVE</name>
<accession>A0A426YHD3</accession>
<protein>
    <submittedName>
        <fullName evidence="2">Uncharacterized protein</fullName>
    </submittedName>
</protein>
<comment type="caution">
    <text evidence="2">The sequence shown here is derived from an EMBL/GenBank/DDBJ whole genome shotgun (WGS) entry which is preliminary data.</text>
</comment>
<feature type="region of interest" description="Disordered" evidence="1">
    <location>
        <begin position="83"/>
        <end position="112"/>
    </location>
</feature>
<dbReference type="AlphaFoldDB" id="A0A426YHD3"/>
<evidence type="ECO:0000313" key="2">
    <source>
        <dbReference type="EMBL" id="RRT51070.1"/>
    </source>
</evidence>
<sequence length="112" mass="11834">MREAEWNKEIRGAEGASGATILVVRATVLATTVAEGIARGCDAAASCRGGKAQLEWEAMAVMQQGRTLATGATLMVRAVGDRGRMLSESRGGRGEKEADNATEKAVRAERRD</sequence>
<gene>
    <name evidence="2" type="ORF">B296_00044555</name>
</gene>
<evidence type="ECO:0000313" key="3">
    <source>
        <dbReference type="Proteomes" id="UP000287651"/>
    </source>
</evidence>
<evidence type="ECO:0000256" key="1">
    <source>
        <dbReference type="SAM" id="MobiDB-lite"/>
    </source>
</evidence>
<proteinExistence type="predicted"/>